<protein>
    <submittedName>
        <fullName evidence="1">Uncharacterized protein</fullName>
    </submittedName>
</protein>
<evidence type="ECO:0000313" key="1">
    <source>
        <dbReference type="EMBL" id="QLH82304.1"/>
    </source>
</evidence>
<dbReference type="OrthoDB" id="241329at2157"/>
<gene>
    <name evidence="1" type="ORF">HZS54_12075</name>
</gene>
<dbReference type="Proteomes" id="UP000509346">
    <property type="component" value="Chromosome"/>
</dbReference>
<reference evidence="1 2" key="1">
    <citation type="submission" date="2020-07" db="EMBL/GenBank/DDBJ databases">
        <title>Halosimplex litoreum sp. nov. and Halosimplex rubrum sp. nov., isolated from different salt environments.</title>
        <authorList>
            <person name="Cui H."/>
        </authorList>
    </citation>
    <scope>NUCLEOTIDE SEQUENCE [LARGE SCALE GENOMIC DNA]</scope>
    <source>
        <strain evidence="1 2">R2</strain>
    </source>
</reference>
<sequence length="94" mass="10917">MSDDDQPINFEHILESVEMAMECHDEIPDGAVSEIRHTVEEAVANNEDYLMWREDYEEFMGILDGILDGVYDNGYSEQVSQLDDLREKMEPKDD</sequence>
<dbReference type="RefSeq" id="WP_179922772.1">
    <property type="nucleotide sequence ID" value="NZ_CP058909.1"/>
</dbReference>
<dbReference type="AlphaFoldDB" id="A0A7D5P9Q0"/>
<dbReference type="EMBL" id="CP058909">
    <property type="protein sequence ID" value="QLH82304.1"/>
    <property type="molecule type" value="Genomic_DNA"/>
</dbReference>
<proteinExistence type="predicted"/>
<keyword evidence="2" id="KW-1185">Reference proteome</keyword>
<evidence type="ECO:0000313" key="2">
    <source>
        <dbReference type="Proteomes" id="UP000509346"/>
    </source>
</evidence>
<dbReference type="KEGG" id="hpel:HZS54_12075"/>
<organism evidence="1 2">
    <name type="scientific">Halosimplex pelagicum</name>
    <dbReference type="NCBI Taxonomy" id="869886"/>
    <lineage>
        <taxon>Archaea</taxon>
        <taxon>Methanobacteriati</taxon>
        <taxon>Methanobacteriota</taxon>
        <taxon>Stenosarchaea group</taxon>
        <taxon>Halobacteria</taxon>
        <taxon>Halobacteriales</taxon>
        <taxon>Haloarculaceae</taxon>
        <taxon>Halosimplex</taxon>
    </lineage>
</organism>
<accession>A0A7D5P9Q0</accession>
<name>A0A7D5P9Q0_9EURY</name>
<dbReference type="GeneID" id="56083338"/>